<comment type="caution">
    <text evidence="3">The sequence shown here is derived from an EMBL/GenBank/DDBJ whole genome shotgun (WGS) entry which is preliminary data.</text>
</comment>
<dbReference type="InterPro" id="IPR012340">
    <property type="entry name" value="NA-bd_OB-fold"/>
</dbReference>
<name>A0A2U1LU24_ARTAN</name>
<protein>
    <submittedName>
        <fullName evidence="3">Nucleic acid-binding, OB-fold-like protein</fullName>
    </submittedName>
</protein>
<dbReference type="SMART" id="SM00316">
    <property type="entry name" value="S1"/>
    <property type="match status" value="1"/>
</dbReference>
<feature type="domain" description="S1 motif" evidence="2">
    <location>
        <begin position="680"/>
        <end position="748"/>
    </location>
</feature>
<dbReference type="SUPFAM" id="SSF50249">
    <property type="entry name" value="Nucleic acid-binding proteins"/>
    <property type="match status" value="1"/>
</dbReference>
<dbReference type="Proteomes" id="UP000245207">
    <property type="component" value="Unassembled WGS sequence"/>
</dbReference>
<feature type="region of interest" description="Disordered" evidence="1">
    <location>
        <begin position="186"/>
        <end position="250"/>
    </location>
</feature>
<feature type="region of interest" description="Disordered" evidence="1">
    <location>
        <begin position="395"/>
        <end position="416"/>
    </location>
</feature>
<keyword evidence="4" id="KW-1185">Reference proteome</keyword>
<feature type="compositionally biased region" description="Basic and acidic residues" evidence="1">
    <location>
        <begin position="397"/>
        <end position="415"/>
    </location>
</feature>
<dbReference type="Gene3D" id="2.40.50.140">
    <property type="entry name" value="Nucleic acid-binding proteins"/>
    <property type="match status" value="1"/>
</dbReference>
<reference evidence="3 4" key="1">
    <citation type="journal article" date="2018" name="Mol. Plant">
        <title>The genome of Artemisia annua provides insight into the evolution of Asteraceae family and artemisinin biosynthesis.</title>
        <authorList>
            <person name="Shen Q."/>
            <person name="Zhang L."/>
            <person name="Liao Z."/>
            <person name="Wang S."/>
            <person name="Yan T."/>
            <person name="Shi P."/>
            <person name="Liu M."/>
            <person name="Fu X."/>
            <person name="Pan Q."/>
            <person name="Wang Y."/>
            <person name="Lv Z."/>
            <person name="Lu X."/>
            <person name="Zhang F."/>
            <person name="Jiang W."/>
            <person name="Ma Y."/>
            <person name="Chen M."/>
            <person name="Hao X."/>
            <person name="Li L."/>
            <person name="Tang Y."/>
            <person name="Lv G."/>
            <person name="Zhou Y."/>
            <person name="Sun X."/>
            <person name="Brodelius P.E."/>
            <person name="Rose J.K.C."/>
            <person name="Tang K."/>
        </authorList>
    </citation>
    <scope>NUCLEOTIDE SEQUENCE [LARGE SCALE GENOMIC DNA]</scope>
    <source>
        <strain evidence="4">cv. Huhao1</strain>
        <tissue evidence="3">Leaf</tissue>
    </source>
</reference>
<dbReference type="AlphaFoldDB" id="A0A2U1LU24"/>
<evidence type="ECO:0000313" key="3">
    <source>
        <dbReference type="EMBL" id="PWA52498.1"/>
    </source>
</evidence>
<feature type="compositionally biased region" description="Polar residues" evidence="1">
    <location>
        <begin position="307"/>
        <end position="319"/>
    </location>
</feature>
<dbReference type="PROSITE" id="PS50126">
    <property type="entry name" value="S1"/>
    <property type="match status" value="1"/>
</dbReference>
<organism evidence="3 4">
    <name type="scientific">Artemisia annua</name>
    <name type="common">Sweet wormwood</name>
    <dbReference type="NCBI Taxonomy" id="35608"/>
    <lineage>
        <taxon>Eukaryota</taxon>
        <taxon>Viridiplantae</taxon>
        <taxon>Streptophyta</taxon>
        <taxon>Embryophyta</taxon>
        <taxon>Tracheophyta</taxon>
        <taxon>Spermatophyta</taxon>
        <taxon>Magnoliopsida</taxon>
        <taxon>eudicotyledons</taxon>
        <taxon>Gunneridae</taxon>
        <taxon>Pentapetalae</taxon>
        <taxon>asterids</taxon>
        <taxon>campanulids</taxon>
        <taxon>Asterales</taxon>
        <taxon>Asteraceae</taxon>
        <taxon>Asteroideae</taxon>
        <taxon>Anthemideae</taxon>
        <taxon>Artemisiinae</taxon>
        <taxon>Artemisia</taxon>
    </lineage>
</organism>
<evidence type="ECO:0000256" key="1">
    <source>
        <dbReference type="SAM" id="MobiDB-lite"/>
    </source>
</evidence>
<feature type="region of interest" description="Disordered" evidence="1">
    <location>
        <begin position="437"/>
        <end position="510"/>
    </location>
</feature>
<dbReference type="STRING" id="35608.A0A2U1LU24"/>
<sequence>MESLSLTTTTTTPTNTSKFRFPVPCYKNPKIYKNVGFRHKRCRKFVLFASSANKDDEKFDGYDQMEMKFGRMIGEDPKLTLAKIIGRKTNPELSSLEIEKLYNKKGMKAFTDIEEVPFDVSDIRKKRNDSLDGVNLTRPVPKKGVKFETNDSLDGLNLARPVPKKGVKFESNDSLEGLNLTRPAPKKGVRFEKTDPLNGLNLTRPAPKKGVQLERSGDKSVIPEVKRPNQTLSMAPNTPIPSVTNVELRKPTTFEEDDEGLIAMFQKPNLSYKVNREQEKERVTDMTMVRKPAPFVEKEDVEEPVSTEESLSEIQTDAALSQKPEPFVQNDDVEEAVNDSTEESLSEIQTDAALLQKPEPFVQNDDVEEAVNDEETLSEIQTDFSLLQKPIISVDPASRDENKSNSEIEDIKKSSEGVNIAFEMENGDVLKLQEASLAESQPSENTDKGFVETGSDPDVSATLRGPPKRLDQTVNNTPKIEKEVTGPVNPVPYDNAIDTKNLPTPPLLQDREDTDWKRAQDLIKTEGREEVELINSSTRGFVASFGSLIGFLPYRNLATKWKYLAFESWLRKKGLDPAMYRQSLGVIGGYDATRKSTPKSTIDPTKIEGELSADMKLEDLLAIYDQEKLKYLSSFVGQKVKVNVVLADRQSNKLIFSGKPKEKDESIARKKNLMAKLSVGDIVKCCIKKITYYGIFVEVEGVPALIHQTEVSWDDTLDIISHFKIGQIVEAKVHQLDFSLERIFLSLKEITPDPLNGGLEAIVGDQANFDSRLEAAEPDEEWTDVESLVKELQQYEGVDLVKKGGFFLSPGLAPTFQVYMASVLENEYKLLARAGNKVQEVIVQTSMGKEEMKSAILTCANRVA</sequence>
<dbReference type="GO" id="GO:0003676">
    <property type="term" value="F:nucleic acid binding"/>
    <property type="evidence" value="ECO:0007669"/>
    <property type="project" value="InterPro"/>
</dbReference>
<accession>A0A2U1LU24</accession>
<dbReference type="InterPro" id="IPR003029">
    <property type="entry name" value="S1_domain"/>
</dbReference>
<dbReference type="OrthoDB" id="1899990at2759"/>
<dbReference type="EMBL" id="PKPP01007770">
    <property type="protein sequence ID" value="PWA52498.1"/>
    <property type="molecule type" value="Genomic_DNA"/>
</dbReference>
<dbReference type="PANTHER" id="PTHR47600">
    <property type="entry name" value="NUCLEIC ACID-BINDING, OB-FOLD-LIKE PROTEIN"/>
    <property type="match status" value="1"/>
</dbReference>
<evidence type="ECO:0000259" key="2">
    <source>
        <dbReference type="PROSITE" id="PS50126"/>
    </source>
</evidence>
<proteinExistence type="predicted"/>
<dbReference type="PANTHER" id="PTHR47600:SF1">
    <property type="entry name" value="NUCLEIC ACID-BINDING, OB-FOLD-LIKE PROTEIN"/>
    <property type="match status" value="1"/>
</dbReference>
<gene>
    <name evidence="3" type="ORF">CTI12_AA453010</name>
</gene>
<evidence type="ECO:0000313" key="4">
    <source>
        <dbReference type="Proteomes" id="UP000245207"/>
    </source>
</evidence>
<feature type="compositionally biased region" description="Polar residues" evidence="1">
    <location>
        <begin position="228"/>
        <end position="245"/>
    </location>
</feature>
<feature type="region of interest" description="Disordered" evidence="1">
    <location>
        <begin position="294"/>
        <end position="329"/>
    </location>
</feature>
<dbReference type="Pfam" id="PF00575">
    <property type="entry name" value="S1"/>
    <property type="match status" value="1"/>
</dbReference>